<sequence>MKRYLTVDDITDILHKSKQRGVGFLLSKLNIFGLKRTEKTFDQLDYKSADWWIVPKVIERWNELTTGNADMDYKEFFVTNYLQNKTGLKLISLGSGASHHEIELAKYDNFEEIICIDIAKNRLLEAEAKAHDLNLKNIKFICADINNYEIPKEYFDVVFFHASLHHFDQIENFVKTTIKDSLKSNGLLVINEFVGATRLQFPKHQIAKINEALRIIPKKYRTRYKSNLLKRRYYGSGIFRMIIADPSECIDSASILPAIHSNFETVLERPYGGNILMSALKDISHHFVELDSEKSKVLDELFLLEDEYLANHASDFVFGIYRKP</sequence>
<dbReference type="PANTHER" id="PTHR43861:SF1">
    <property type="entry name" value="TRANS-ACONITATE 2-METHYLTRANSFERASE"/>
    <property type="match status" value="1"/>
</dbReference>
<dbReference type="KEGG" id="aue:C5O00_08130"/>
<evidence type="ECO:0000313" key="3">
    <source>
        <dbReference type="Proteomes" id="UP000238442"/>
    </source>
</evidence>
<dbReference type="RefSeq" id="WP_105216385.1">
    <property type="nucleotide sequence ID" value="NZ_CP027062.1"/>
</dbReference>
<gene>
    <name evidence="2" type="ORF">C5O00_08130</name>
</gene>
<dbReference type="PANTHER" id="PTHR43861">
    <property type="entry name" value="TRANS-ACONITATE 2-METHYLTRANSFERASE-RELATED"/>
    <property type="match status" value="1"/>
</dbReference>
<dbReference type="InterPro" id="IPR029063">
    <property type="entry name" value="SAM-dependent_MTases_sf"/>
</dbReference>
<dbReference type="SUPFAM" id="SSF53335">
    <property type="entry name" value="S-adenosyl-L-methionine-dependent methyltransferases"/>
    <property type="match status" value="1"/>
</dbReference>
<reference evidence="2 3" key="1">
    <citation type="submission" date="2018-02" db="EMBL/GenBank/DDBJ databases">
        <title>Genomic analysis of the strain RR4-38 isolated from a seawater recirculating aquaculture system.</title>
        <authorList>
            <person name="Kim Y.-S."/>
            <person name="Jang Y.H."/>
            <person name="Kim K.-H."/>
        </authorList>
    </citation>
    <scope>NUCLEOTIDE SEQUENCE [LARGE SCALE GENOMIC DNA]</scope>
    <source>
        <strain evidence="2 3">RR4-38</strain>
    </source>
</reference>
<feature type="domain" description="Methyltransferase" evidence="1">
    <location>
        <begin position="85"/>
        <end position="212"/>
    </location>
</feature>
<dbReference type="EMBL" id="CP027062">
    <property type="protein sequence ID" value="AVI51144.1"/>
    <property type="molecule type" value="Genomic_DNA"/>
</dbReference>
<dbReference type="Pfam" id="PF13847">
    <property type="entry name" value="Methyltransf_31"/>
    <property type="match status" value="1"/>
</dbReference>
<dbReference type="Gene3D" id="3.40.50.150">
    <property type="entry name" value="Vaccinia Virus protein VP39"/>
    <property type="match status" value="1"/>
</dbReference>
<dbReference type="AlphaFoldDB" id="A0A2S0HX60"/>
<dbReference type="InterPro" id="IPR025714">
    <property type="entry name" value="Methyltranfer_dom"/>
</dbReference>
<dbReference type="CDD" id="cd02440">
    <property type="entry name" value="AdoMet_MTases"/>
    <property type="match status" value="1"/>
</dbReference>
<dbReference type="Proteomes" id="UP000238442">
    <property type="component" value="Chromosome"/>
</dbReference>
<evidence type="ECO:0000259" key="1">
    <source>
        <dbReference type="Pfam" id="PF13847"/>
    </source>
</evidence>
<proteinExistence type="predicted"/>
<name>A0A2S0HX60_9FLAO</name>
<accession>A0A2S0HX60</accession>
<organism evidence="2 3">
    <name type="scientific">Pukyongia salina</name>
    <dbReference type="NCBI Taxonomy" id="2094025"/>
    <lineage>
        <taxon>Bacteria</taxon>
        <taxon>Pseudomonadati</taxon>
        <taxon>Bacteroidota</taxon>
        <taxon>Flavobacteriia</taxon>
        <taxon>Flavobacteriales</taxon>
        <taxon>Flavobacteriaceae</taxon>
        <taxon>Pukyongia</taxon>
    </lineage>
</organism>
<keyword evidence="3" id="KW-1185">Reference proteome</keyword>
<evidence type="ECO:0000313" key="2">
    <source>
        <dbReference type="EMBL" id="AVI51144.1"/>
    </source>
</evidence>
<protein>
    <recommendedName>
        <fullName evidence="1">Methyltransferase domain-containing protein</fullName>
    </recommendedName>
</protein>
<dbReference type="OrthoDB" id="1119595at2"/>